<sequence>FPNPICEPFTNLPQKFDIDKIAEEFKPKHLEKSVEKIKTPRDFLNEPDNSWTVLPIFKYHLEHLKPLLSVRTNPYMRCRYVEFLDNVPNRYVNIVVYGTDFNNMPKPRRKSLNGQFYGVDYKLAPIPVEPASFSYSA</sequence>
<feature type="non-terminal residue" evidence="1">
    <location>
        <position position="1"/>
    </location>
</feature>
<proteinExistence type="predicted"/>
<organism evidence="1 2">
    <name type="scientific">Drosophila busckii</name>
    <name type="common">Fruit fly</name>
    <dbReference type="NCBI Taxonomy" id="30019"/>
    <lineage>
        <taxon>Eukaryota</taxon>
        <taxon>Metazoa</taxon>
        <taxon>Ecdysozoa</taxon>
        <taxon>Arthropoda</taxon>
        <taxon>Hexapoda</taxon>
        <taxon>Insecta</taxon>
        <taxon>Pterygota</taxon>
        <taxon>Neoptera</taxon>
        <taxon>Endopterygota</taxon>
        <taxon>Diptera</taxon>
        <taxon>Brachycera</taxon>
        <taxon>Muscomorpha</taxon>
        <taxon>Ephydroidea</taxon>
        <taxon>Drosophilidae</taxon>
        <taxon>Drosophila</taxon>
    </lineage>
</organism>
<evidence type="ECO:0000313" key="1">
    <source>
        <dbReference type="EMBL" id="ALC46531.1"/>
    </source>
</evidence>
<accession>A0A0M5J4X7</accession>
<dbReference type="OMA" id="NPICEPF"/>
<feature type="non-terminal residue" evidence="1">
    <location>
        <position position="137"/>
    </location>
</feature>
<dbReference type="Proteomes" id="UP000494163">
    <property type="component" value="Chromosome 3R"/>
</dbReference>
<keyword evidence="2" id="KW-1185">Reference proteome</keyword>
<name>A0A0M5J4X7_DROBS</name>
<dbReference type="EMBL" id="CP012526">
    <property type="protein sequence ID" value="ALC46531.1"/>
    <property type="molecule type" value="Genomic_DNA"/>
</dbReference>
<gene>
    <name evidence="1" type="ORF">Dbus_chr3Rg1281</name>
</gene>
<dbReference type="OrthoDB" id="7912423at2759"/>
<evidence type="ECO:0000313" key="2">
    <source>
        <dbReference type="Proteomes" id="UP000494163"/>
    </source>
</evidence>
<reference evidence="1 2" key="1">
    <citation type="submission" date="2015-08" db="EMBL/GenBank/DDBJ databases">
        <title>Ancestral chromatin configuration constrains chromatin evolution on differentiating sex chromosomes in Drosophila.</title>
        <authorList>
            <person name="Zhou Q."/>
            <person name="Bachtrog D."/>
        </authorList>
    </citation>
    <scope>NUCLEOTIDE SEQUENCE [LARGE SCALE GENOMIC DNA]</scope>
    <source>
        <tissue evidence="1">Whole larvae</tissue>
    </source>
</reference>
<dbReference type="STRING" id="30019.A0A0M5J4X7"/>
<dbReference type="AlphaFoldDB" id="A0A0M5J4X7"/>
<protein>
    <submittedName>
        <fullName evidence="1">CG34298</fullName>
    </submittedName>
</protein>